<accession>A0A0F6SK11</accession>
<dbReference type="EMBL" id="KR080204">
    <property type="protein sequence ID" value="AKF15157.1"/>
    <property type="molecule type" value="Genomic_DNA"/>
</dbReference>
<gene>
    <name evidence="1" type="primary">129</name>
    <name evidence="1" type="ORF">SEA_MINDY_129</name>
</gene>
<sequence>MASSSNPLTMSASVDITPEIDWNALHGELTRFLVREVRHAVCSLLRRPCPDCK</sequence>
<dbReference type="KEGG" id="vg:26796412"/>
<evidence type="ECO:0000313" key="1">
    <source>
        <dbReference type="EMBL" id="AKF15157.1"/>
    </source>
</evidence>
<organism evidence="1 2">
    <name type="scientific">Mycobacterium phage Mindy</name>
    <dbReference type="NCBI Taxonomy" id="1647311"/>
    <lineage>
        <taxon>Viruses</taxon>
        <taxon>Duplodnaviria</taxon>
        <taxon>Heunggongvirae</taxon>
        <taxon>Uroviricota</taxon>
        <taxon>Caudoviricetes</taxon>
        <taxon>Kostyavirus</taxon>
        <taxon>Kostyavirus toto</taxon>
    </lineage>
</organism>
<protein>
    <submittedName>
        <fullName evidence="1">Uncharacterized protein</fullName>
    </submittedName>
</protein>
<name>A0A0F6SK11_9CAUD</name>
<evidence type="ECO:0000313" key="2">
    <source>
        <dbReference type="Proteomes" id="UP000201946"/>
    </source>
</evidence>
<dbReference type="RefSeq" id="YP_009225414.1">
    <property type="nucleotide sequence ID" value="NC_029093.1"/>
</dbReference>
<proteinExistence type="predicted"/>
<dbReference type="GeneID" id="26796412"/>
<dbReference type="Proteomes" id="UP000201946">
    <property type="component" value="Segment"/>
</dbReference>
<reference evidence="1 2" key="1">
    <citation type="journal article" date="2015" name="Genome Announc.">
        <title>Genome Sequence of Mycobacteriophage Mindy.</title>
        <authorList>
            <person name="Pope W.H."/>
            <person name="Bernstein N.I."/>
            <person name="Fasolas C.S."/>
            <person name="Mezghani N."/>
            <person name="Pressimone C.A."/>
            <person name="Selvakumar P."/>
            <person name="Stanton A.C."/>
            <person name="Lapin J.S."/>
            <person name="Prout A.K."/>
            <person name="Grubb S.R."/>
            <person name="Warner M.H."/>
            <person name="Bowman C.A."/>
            <person name="Russell D.A."/>
            <person name="Hatfull G.F."/>
        </authorList>
    </citation>
    <scope>NUCLEOTIDE SEQUENCE [LARGE SCALE GENOMIC DNA]</scope>
</reference>